<reference evidence="10 11" key="1">
    <citation type="submission" date="2016-12" db="EMBL/GenBank/DDBJ databases">
        <title>Thioflexothrix psekupsii D3 genome sequencing and assembly.</title>
        <authorList>
            <person name="Fomenkov A."/>
            <person name="Vincze T."/>
            <person name="Grabovich M."/>
            <person name="Anton B.P."/>
            <person name="Dubinina G."/>
            <person name="Orlova M."/>
            <person name="Belousova E."/>
            <person name="Roberts R.J."/>
        </authorList>
    </citation>
    <scope>NUCLEOTIDE SEQUENCE [LARGE SCALE GENOMIC DNA]</scope>
    <source>
        <strain evidence="10">D3</strain>
    </source>
</reference>
<feature type="active site" evidence="6">
    <location>
        <position position="139"/>
    </location>
</feature>
<sequence>MTTTTSHVTTKIPPEMAGYRLDKALAELLPEYSRARLQQWIRDGHVQVNAEVLRGRDRVRGGEDVVLLAQTEDQVDWTGQSLPLSVLYEDEDVIIVNKPAGLVVHPGAGNPDQTLVNALLHYAPELAQLPRAGIIHRIDKDTSGVLAVARSLLGHTHLVAQLQAHTIVREYQAVVCGVLVSGGTVNLPIARHPTQRVRMAVVRSGKPAVTHYRVIQRYRAHTHIRARLETGRTHQIRVHLSHERYPLLGDPLYGGRLRYPPDSSEVFQKVLHDFQRQALHAERLGFQHPRTGDYMEWVVPLPEDMQQLLTALADDMRLKN</sequence>
<accession>A0A251X5N0</accession>
<dbReference type="PANTHER" id="PTHR21600">
    <property type="entry name" value="MITOCHONDRIAL RNA PSEUDOURIDINE SYNTHASE"/>
    <property type="match status" value="1"/>
</dbReference>
<feature type="domain" description="RNA-binding S4" evidence="9">
    <location>
        <begin position="19"/>
        <end position="83"/>
    </location>
</feature>
<dbReference type="CDD" id="cd00165">
    <property type="entry name" value="S4"/>
    <property type="match status" value="1"/>
</dbReference>
<dbReference type="Pfam" id="PF01479">
    <property type="entry name" value="S4"/>
    <property type="match status" value="1"/>
</dbReference>
<dbReference type="InterPro" id="IPR002942">
    <property type="entry name" value="S4_RNA-bd"/>
</dbReference>
<dbReference type="EMBL" id="MSLT01000023">
    <property type="protein sequence ID" value="OUD12690.1"/>
    <property type="molecule type" value="Genomic_DNA"/>
</dbReference>
<dbReference type="InterPro" id="IPR050188">
    <property type="entry name" value="RluA_PseudoU_synthase"/>
</dbReference>
<evidence type="ECO:0000313" key="11">
    <source>
        <dbReference type="Proteomes" id="UP000194798"/>
    </source>
</evidence>
<comment type="caution">
    <text evidence="10">The sequence shown here is derived from an EMBL/GenBank/DDBJ whole genome shotgun (WGS) entry which is preliminary data.</text>
</comment>
<dbReference type="NCBIfam" id="NF008385">
    <property type="entry name" value="PRK11180.1"/>
    <property type="match status" value="1"/>
</dbReference>
<dbReference type="Proteomes" id="UP000194798">
    <property type="component" value="Unassembled WGS sequence"/>
</dbReference>
<dbReference type="AlphaFoldDB" id="A0A251X5N0"/>
<evidence type="ECO:0000256" key="4">
    <source>
        <dbReference type="ARBA" id="ARBA00036882"/>
    </source>
</evidence>
<dbReference type="OrthoDB" id="9807829at2"/>
<proteinExistence type="inferred from homology"/>
<dbReference type="InterPro" id="IPR006225">
    <property type="entry name" value="PsdUridine_synth_RluC/D"/>
</dbReference>
<dbReference type="NCBIfam" id="TIGR00005">
    <property type="entry name" value="rluA_subfam"/>
    <property type="match status" value="1"/>
</dbReference>
<keyword evidence="3 8" id="KW-0413">Isomerase</keyword>
<comment type="similarity">
    <text evidence="1 8">Belongs to the pseudouridine synthase RluA family.</text>
</comment>
<evidence type="ECO:0000256" key="5">
    <source>
        <dbReference type="ARBA" id="ARBA00056072"/>
    </source>
</evidence>
<dbReference type="SMART" id="SM00363">
    <property type="entry name" value="S4"/>
    <property type="match status" value="1"/>
</dbReference>
<dbReference type="PROSITE" id="PS50889">
    <property type="entry name" value="S4"/>
    <property type="match status" value="1"/>
</dbReference>
<name>A0A251X5N0_9GAMM</name>
<organism evidence="10 11">
    <name type="scientific">Thioflexithrix psekupsensis</name>
    <dbReference type="NCBI Taxonomy" id="1570016"/>
    <lineage>
        <taxon>Bacteria</taxon>
        <taxon>Pseudomonadati</taxon>
        <taxon>Pseudomonadota</taxon>
        <taxon>Gammaproteobacteria</taxon>
        <taxon>Thiotrichales</taxon>
        <taxon>Thioflexithrix</taxon>
    </lineage>
</organism>
<evidence type="ECO:0000256" key="6">
    <source>
        <dbReference type="PIRSR" id="PIRSR606225-1"/>
    </source>
</evidence>
<dbReference type="SUPFAM" id="SSF55174">
    <property type="entry name" value="Alpha-L RNA-binding motif"/>
    <property type="match status" value="1"/>
</dbReference>
<evidence type="ECO:0000313" key="10">
    <source>
        <dbReference type="EMBL" id="OUD12690.1"/>
    </source>
</evidence>
<evidence type="ECO:0000256" key="8">
    <source>
        <dbReference type="RuleBase" id="RU362028"/>
    </source>
</evidence>
<evidence type="ECO:0000256" key="1">
    <source>
        <dbReference type="ARBA" id="ARBA00010876"/>
    </source>
</evidence>
<comment type="catalytic activity">
    <reaction evidence="8">
        <text>a uridine in RNA = a pseudouridine in RNA</text>
        <dbReference type="Rhea" id="RHEA:48348"/>
        <dbReference type="Rhea" id="RHEA-COMP:12068"/>
        <dbReference type="Rhea" id="RHEA-COMP:12069"/>
        <dbReference type="ChEBI" id="CHEBI:65314"/>
        <dbReference type="ChEBI" id="CHEBI:65315"/>
    </reaction>
</comment>
<dbReference type="Pfam" id="PF00849">
    <property type="entry name" value="PseudoU_synth_2"/>
    <property type="match status" value="1"/>
</dbReference>
<keyword evidence="11" id="KW-1185">Reference proteome</keyword>
<dbReference type="EC" id="5.4.99.-" evidence="8"/>
<comment type="function">
    <text evidence="5">Responsible for synthesis of pseudouridine from uracil at positions 1911, 1915 and 1917 in 23S ribosomal RNA.</text>
</comment>
<keyword evidence="2 7" id="KW-0694">RNA-binding</keyword>
<dbReference type="InterPro" id="IPR020103">
    <property type="entry name" value="PsdUridine_synth_cat_dom_sf"/>
</dbReference>
<dbReference type="CDD" id="cd02869">
    <property type="entry name" value="PseudoU_synth_RluA_like"/>
    <property type="match status" value="1"/>
</dbReference>
<dbReference type="Gene3D" id="3.10.290.10">
    <property type="entry name" value="RNA-binding S4 domain"/>
    <property type="match status" value="1"/>
</dbReference>
<dbReference type="FunFam" id="3.30.2350.10:FF:000006">
    <property type="entry name" value="Pseudouridine synthase"/>
    <property type="match status" value="1"/>
</dbReference>
<dbReference type="SUPFAM" id="SSF55120">
    <property type="entry name" value="Pseudouridine synthase"/>
    <property type="match status" value="1"/>
</dbReference>
<evidence type="ECO:0000259" key="9">
    <source>
        <dbReference type="SMART" id="SM00363"/>
    </source>
</evidence>
<dbReference type="GO" id="GO:0000455">
    <property type="term" value="P:enzyme-directed rRNA pseudouridine synthesis"/>
    <property type="evidence" value="ECO:0007669"/>
    <property type="project" value="UniProtKB-ARBA"/>
</dbReference>
<dbReference type="Gene3D" id="3.30.2350.10">
    <property type="entry name" value="Pseudouridine synthase"/>
    <property type="match status" value="1"/>
</dbReference>
<protein>
    <recommendedName>
        <fullName evidence="8">Pseudouridine synthase</fullName>
        <ecNumber evidence="8">5.4.99.-</ecNumber>
    </recommendedName>
</protein>
<evidence type="ECO:0000256" key="2">
    <source>
        <dbReference type="ARBA" id="ARBA00022884"/>
    </source>
</evidence>
<dbReference type="PANTHER" id="PTHR21600:SF44">
    <property type="entry name" value="RIBOSOMAL LARGE SUBUNIT PSEUDOURIDINE SYNTHASE D"/>
    <property type="match status" value="1"/>
</dbReference>
<dbReference type="InterPro" id="IPR036986">
    <property type="entry name" value="S4_RNA-bd_sf"/>
</dbReference>
<dbReference type="GO" id="GO:0003723">
    <property type="term" value="F:RNA binding"/>
    <property type="evidence" value="ECO:0007669"/>
    <property type="project" value="UniProtKB-KW"/>
</dbReference>
<evidence type="ECO:0000256" key="7">
    <source>
        <dbReference type="PROSITE-ProRule" id="PRU00182"/>
    </source>
</evidence>
<dbReference type="RefSeq" id="WP_086489642.1">
    <property type="nucleotide sequence ID" value="NZ_MSLT01000023.1"/>
</dbReference>
<comment type="catalytic activity">
    <reaction evidence="4">
        <text>uridine(1911/1915/1917) in 23S rRNA = pseudouridine(1911/1915/1917) in 23S rRNA</text>
        <dbReference type="Rhea" id="RHEA:42524"/>
        <dbReference type="Rhea" id="RHEA-COMP:10097"/>
        <dbReference type="Rhea" id="RHEA-COMP:10098"/>
        <dbReference type="ChEBI" id="CHEBI:65314"/>
        <dbReference type="ChEBI" id="CHEBI:65315"/>
        <dbReference type="EC" id="5.4.99.23"/>
    </reaction>
</comment>
<gene>
    <name evidence="10" type="ORF">TPSD3_15670</name>
</gene>
<evidence type="ECO:0000256" key="3">
    <source>
        <dbReference type="ARBA" id="ARBA00023235"/>
    </source>
</evidence>
<dbReference type="GO" id="GO:0160140">
    <property type="term" value="F:23S rRNA pseudouridine(1911/1915/1917) synthase activity"/>
    <property type="evidence" value="ECO:0007669"/>
    <property type="project" value="UniProtKB-EC"/>
</dbReference>
<dbReference type="InterPro" id="IPR006145">
    <property type="entry name" value="PsdUridine_synth_RsuA/RluA"/>
</dbReference>